<organism evidence="2 3">
    <name type="scientific">Fulvitalea axinellae</name>
    <dbReference type="NCBI Taxonomy" id="1182444"/>
    <lineage>
        <taxon>Bacteria</taxon>
        <taxon>Pseudomonadati</taxon>
        <taxon>Bacteroidota</taxon>
        <taxon>Cytophagia</taxon>
        <taxon>Cytophagales</taxon>
        <taxon>Persicobacteraceae</taxon>
        <taxon>Fulvitalea</taxon>
    </lineage>
</organism>
<dbReference type="AlphaFoldDB" id="A0AAU9DKX8"/>
<proteinExistence type="predicted"/>
<feature type="compositionally biased region" description="Polar residues" evidence="1">
    <location>
        <begin position="1"/>
        <end position="18"/>
    </location>
</feature>
<gene>
    <name evidence="2" type="ORF">FUAX_43370</name>
</gene>
<keyword evidence="3" id="KW-1185">Reference proteome</keyword>
<keyword evidence="2" id="KW-0614">Plasmid</keyword>
<dbReference type="KEGG" id="fax:FUAX_43370"/>
<protein>
    <submittedName>
        <fullName evidence="2">Uncharacterized protein</fullName>
    </submittedName>
</protein>
<evidence type="ECO:0000256" key="1">
    <source>
        <dbReference type="SAM" id="MobiDB-lite"/>
    </source>
</evidence>
<name>A0AAU9DKX8_9BACT</name>
<dbReference type="RefSeq" id="WP_338395305.1">
    <property type="nucleotide sequence ID" value="NZ_AP025316.1"/>
</dbReference>
<evidence type="ECO:0000313" key="2">
    <source>
        <dbReference type="EMBL" id="BDD11905.1"/>
    </source>
</evidence>
<sequence>MWTLRQTPSHTTQKTQTDVDAGLSTPRPSKREHPMSSDKFRAELEAEDPELFQTRAIADPFIISLEKELDLYAQLEACEEELRLCHPFWSFGQSLEKFIDRQQALFDQKFMALDHMEHAIYHWYSIRPARYLEEERQRRPFSKSVFALLDRLAEEHRKLTARLIDERLEIWTPDRDKLPLEEQYELQSLWRRIVYGSGTLSISGHNMDEENDDYRNDQLANIMKLLTRPAGRQLISQIDSGGKRVSVCPPKNNEGDDHCKPDTWFRPNYAAINTALPFDESNPIPADLAPTPGLGFPSKVVISDPRQKTLDSSFYATTDWTYDDPSEYRNVPYQQIPVNDDIRPHRTPGSVTFTTPFVDLAHELGHAQHNQQGLSIKHLHAERFRRQPKWKYWTNLSEYAVINHWENGVRQEHGVPSRLFHLTTPLKFRDFLS</sequence>
<geneLocation type="plasmid" evidence="2 3">
    <name>pFA2</name>
</geneLocation>
<dbReference type="EMBL" id="AP025316">
    <property type="protein sequence ID" value="BDD11905.1"/>
    <property type="molecule type" value="Genomic_DNA"/>
</dbReference>
<evidence type="ECO:0000313" key="3">
    <source>
        <dbReference type="Proteomes" id="UP001348817"/>
    </source>
</evidence>
<accession>A0AAU9DKX8</accession>
<feature type="region of interest" description="Disordered" evidence="1">
    <location>
        <begin position="1"/>
        <end position="37"/>
    </location>
</feature>
<dbReference type="Proteomes" id="UP001348817">
    <property type="component" value="Plasmid pFA2"/>
</dbReference>
<reference evidence="2 3" key="1">
    <citation type="submission" date="2021-12" db="EMBL/GenBank/DDBJ databases">
        <title>Genome sequencing of bacteria with rrn-lacking chromosome and rrn-plasmid.</title>
        <authorList>
            <person name="Anda M."/>
            <person name="Iwasaki W."/>
        </authorList>
    </citation>
    <scope>NUCLEOTIDE SEQUENCE [LARGE SCALE GENOMIC DNA]</scope>
    <source>
        <strain evidence="2 3">DSM 100852</strain>
        <plasmid evidence="2 3">pFA2</plasmid>
    </source>
</reference>